<dbReference type="Proteomes" id="UP001157091">
    <property type="component" value="Unassembled WGS sequence"/>
</dbReference>
<evidence type="ECO:0000256" key="2">
    <source>
        <dbReference type="ARBA" id="ARBA00022801"/>
    </source>
</evidence>
<dbReference type="RefSeq" id="WP_348525162.1">
    <property type="nucleotide sequence ID" value="NZ_BSUK01000001.1"/>
</dbReference>
<dbReference type="PRINTS" id="PR00131">
    <property type="entry name" value="GLHYDRLASE1"/>
</dbReference>
<evidence type="ECO:0000256" key="4">
    <source>
        <dbReference type="RuleBase" id="RU003690"/>
    </source>
</evidence>
<gene>
    <name evidence="6" type="ORF">GCM10025864_13570</name>
</gene>
<dbReference type="InterPro" id="IPR017853">
    <property type="entry name" value="GH"/>
</dbReference>
<name>A0ABQ6I093_9MICO</name>
<dbReference type="InterPro" id="IPR001360">
    <property type="entry name" value="Glyco_hydro_1"/>
</dbReference>
<feature type="region of interest" description="Disordered" evidence="5">
    <location>
        <begin position="364"/>
        <end position="392"/>
    </location>
</feature>
<proteinExistence type="inferred from homology"/>
<keyword evidence="3" id="KW-0326">Glycosidase</keyword>
<feature type="compositionally biased region" description="Basic residues" evidence="5">
    <location>
        <begin position="369"/>
        <end position="379"/>
    </location>
</feature>
<sequence length="392" mass="42893">MTDHSTVLTFPDGFLWGAATAAHQVEGNNLNTDWWVREHAPGTDLAEASGDAADSYHRYPEDIALLAELGFGSYRFSIEWARIEPEEGVFSAAELLHYRAMVETCLAYGLEPVVTLHHFTHPRWFVDAGGWHSPRAVDLFTRYVEHALPVLGDDVRWVCTINEPNILSMTYRGTRGAELAAATLPAPDPQVSEALVAAHRAARLVLAAETDAATGWSVATQAFQPLPGYEDATREYRRAREDLFLEAAVGDDYIGVQAYLRTFLGPHGPVPVPDDIERTQTGWEFFPEALGVGVRHAWDLTQGTPVLVTENGIATDDDDRRIAYTIGALAGLRAAMDDGVDVRGYLHWSALDNYEWGSYAPGSGWSGGTRRRSSARRSRAVGGSARSRGPAG</sequence>
<accession>A0ABQ6I093</accession>
<evidence type="ECO:0000256" key="1">
    <source>
        <dbReference type="ARBA" id="ARBA00010838"/>
    </source>
</evidence>
<dbReference type="Pfam" id="PF00232">
    <property type="entry name" value="Glyco_hydro_1"/>
    <property type="match status" value="2"/>
</dbReference>
<evidence type="ECO:0000256" key="3">
    <source>
        <dbReference type="ARBA" id="ARBA00023295"/>
    </source>
</evidence>
<dbReference type="SUPFAM" id="SSF51445">
    <property type="entry name" value="(Trans)glycosidases"/>
    <property type="match status" value="1"/>
</dbReference>
<dbReference type="Gene3D" id="3.20.20.80">
    <property type="entry name" value="Glycosidases"/>
    <property type="match status" value="2"/>
</dbReference>
<evidence type="ECO:0000256" key="5">
    <source>
        <dbReference type="SAM" id="MobiDB-lite"/>
    </source>
</evidence>
<dbReference type="PANTHER" id="PTHR10353:SF36">
    <property type="entry name" value="LP05116P"/>
    <property type="match status" value="1"/>
</dbReference>
<keyword evidence="7" id="KW-1185">Reference proteome</keyword>
<protein>
    <submittedName>
        <fullName evidence="6">Beta-glucosidase</fullName>
    </submittedName>
</protein>
<dbReference type="PANTHER" id="PTHR10353">
    <property type="entry name" value="GLYCOSYL HYDROLASE"/>
    <property type="match status" value="1"/>
</dbReference>
<comment type="caution">
    <text evidence="6">The sequence shown here is derived from an EMBL/GenBank/DDBJ whole genome shotgun (WGS) entry which is preliminary data.</text>
</comment>
<feature type="compositionally biased region" description="Low complexity" evidence="5">
    <location>
        <begin position="380"/>
        <end position="392"/>
    </location>
</feature>
<evidence type="ECO:0000313" key="7">
    <source>
        <dbReference type="Proteomes" id="UP001157091"/>
    </source>
</evidence>
<keyword evidence="2" id="KW-0378">Hydrolase</keyword>
<comment type="similarity">
    <text evidence="1 4">Belongs to the glycosyl hydrolase 1 family.</text>
</comment>
<evidence type="ECO:0000313" key="6">
    <source>
        <dbReference type="EMBL" id="GMA23598.1"/>
    </source>
</evidence>
<dbReference type="EMBL" id="BSUK01000001">
    <property type="protein sequence ID" value="GMA23598.1"/>
    <property type="molecule type" value="Genomic_DNA"/>
</dbReference>
<reference evidence="7" key="1">
    <citation type="journal article" date="2019" name="Int. J. Syst. Evol. Microbiol.">
        <title>The Global Catalogue of Microorganisms (GCM) 10K type strain sequencing project: providing services to taxonomists for standard genome sequencing and annotation.</title>
        <authorList>
            <consortium name="The Broad Institute Genomics Platform"/>
            <consortium name="The Broad Institute Genome Sequencing Center for Infectious Disease"/>
            <person name="Wu L."/>
            <person name="Ma J."/>
        </authorList>
    </citation>
    <scope>NUCLEOTIDE SEQUENCE [LARGE SCALE GENOMIC DNA]</scope>
    <source>
        <strain evidence="7">NBRC 106348</strain>
    </source>
</reference>
<organism evidence="6 7">
    <name type="scientific">Luteimicrobium album</name>
    <dbReference type="NCBI Taxonomy" id="1054550"/>
    <lineage>
        <taxon>Bacteria</taxon>
        <taxon>Bacillati</taxon>
        <taxon>Actinomycetota</taxon>
        <taxon>Actinomycetes</taxon>
        <taxon>Micrococcales</taxon>
        <taxon>Luteimicrobium</taxon>
    </lineage>
</organism>